<dbReference type="EMBL" id="JAZHFV010000002">
    <property type="protein sequence ID" value="MEX4007361.1"/>
    <property type="molecule type" value="Genomic_DNA"/>
</dbReference>
<keyword evidence="2" id="KW-0503">Monooxygenase</keyword>
<dbReference type="Proteomes" id="UP001559025">
    <property type="component" value="Unassembled WGS sequence"/>
</dbReference>
<dbReference type="EC" id="1.-.-.-" evidence="2"/>
<dbReference type="PANTHER" id="PTHR33336">
    <property type="entry name" value="QUINOL MONOOXYGENASE YGIN-RELATED"/>
    <property type="match status" value="1"/>
</dbReference>
<dbReference type="SUPFAM" id="SSF54909">
    <property type="entry name" value="Dimeric alpha+beta barrel"/>
    <property type="match status" value="1"/>
</dbReference>
<dbReference type="Gene3D" id="3.30.70.100">
    <property type="match status" value="1"/>
</dbReference>
<proteinExistence type="predicted"/>
<name>A0ABV3WSV4_9HYPH</name>
<gene>
    <name evidence="2" type="ORF">V1479_08590</name>
</gene>
<keyword evidence="3" id="KW-1185">Reference proteome</keyword>
<accession>A0ABV3WSV4</accession>
<sequence length="108" mass="12386">MSDHPLVRLAEIEIDPDCLDEYDALLKEEIEASISKEPGVLMLYALRVLGQPTQRRLVEIYADDDAYRAHLQSEHFLKYKTGTEKMVRSLRLIETDPLLLRSSLGDLT</sequence>
<reference evidence="2 3" key="1">
    <citation type="submission" date="2024-01" db="EMBL/GenBank/DDBJ databases">
        <title>New evidence supports the origin of RcGTA from prophage.</title>
        <authorList>
            <person name="Xu Y."/>
            <person name="Liu B."/>
            <person name="Chen F."/>
        </authorList>
    </citation>
    <scope>NUCLEOTIDE SEQUENCE [LARGE SCALE GENOMIC DNA]</scope>
    <source>
        <strain evidence="2 3">CBW1107-2</strain>
    </source>
</reference>
<dbReference type="GO" id="GO:0004497">
    <property type="term" value="F:monooxygenase activity"/>
    <property type="evidence" value="ECO:0007669"/>
    <property type="project" value="UniProtKB-KW"/>
</dbReference>
<evidence type="ECO:0000259" key="1">
    <source>
        <dbReference type="PROSITE" id="PS51725"/>
    </source>
</evidence>
<keyword evidence="2" id="KW-0560">Oxidoreductase</keyword>
<protein>
    <submittedName>
        <fullName evidence="2">Quinol monooxygenase</fullName>
        <ecNumber evidence="2">1.-.-.-</ecNumber>
    </submittedName>
</protein>
<evidence type="ECO:0000313" key="2">
    <source>
        <dbReference type="EMBL" id="MEX4007361.1"/>
    </source>
</evidence>
<dbReference type="Pfam" id="PF03992">
    <property type="entry name" value="ABM"/>
    <property type="match status" value="1"/>
</dbReference>
<evidence type="ECO:0000313" key="3">
    <source>
        <dbReference type="Proteomes" id="UP001559025"/>
    </source>
</evidence>
<dbReference type="InterPro" id="IPR007138">
    <property type="entry name" value="ABM_dom"/>
</dbReference>
<dbReference type="PANTHER" id="PTHR33336:SF3">
    <property type="entry name" value="ABM DOMAIN-CONTAINING PROTEIN"/>
    <property type="match status" value="1"/>
</dbReference>
<dbReference type="InterPro" id="IPR050744">
    <property type="entry name" value="AI-2_Isomerase_LsrG"/>
</dbReference>
<feature type="domain" description="ABM" evidence="1">
    <location>
        <begin position="6"/>
        <end position="99"/>
    </location>
</feature>
<comment type="caution">
    <text evidence="2">The sequence shown here is derived from an EMBL/GenBank/DDBJ whole genome shotgun (WGS) entry which is preliminary data.</text>
</comment>
<dbReference type="RefSeq" id="WP_368802540.1">
    <property type="nucleotide sequence ID" value="NZ_JAZHFV010000002.1"/>
</dbReference>
<dbReference type="InterPro" id="IPR011008">
    <property type="entry name" value="Dimeric_a/b-barrel"/>
</dbReference>
<organism evidence="2 3">
    <name type="scientific">Neoaquamicrobium sediminum</name>
    <dbReference type="NCBI Taxonomy" id="1849104"/>
    <lineage>
        <taxon>Bacteria</taxon>
        <taxon>Pseudomonadati</taxon>
        <taxon>Pseudomonadota</taxon>
        <taxon>Alphaproteobacteria</taxon>
        <taxon>Hyphomicrobiales</taxon>
        <taxon>Phyllobacteriaceae</taxon>
        <taxon>Neoaquamicrobium</taxon>
    </lineage>
</organism>
<dbReference type="PROSITE" id="PS51725">
    <property type="entry name" value="ABM"/>
    <property type="match status" value="1"/>
</dbReference>